<evidence type="ECO:0000313" key="1">
    <source>
        <dbReference type="EMBL" id="MBX41876.1"/>
    </source>
</evidence>
<protein>
    <submittedName>
        <fullName evidence="1">Uncharacterized protein</fullName>
    </submittedName>
</protein>
<name>A0A2P2NHC8_RHIMU</name>
<reference evidence="1" key="1">
    <citation type="submission" date="2018-02" db="EMBL/GenBank/DDBJ databases">
        <title>Rhizophora mucronata_Transcriptome.</title>
        <authorList>
            <person name="Meera S.P."/>
            <person name="Sreeshan A."/>
            <person name="Augustine A."/>
        </authorList>
    </citation>
    <scope>NUCLEOTIDE SEQUENCE</scope>
    <source>
        <tissue evidence="1">Leaf</tissue>
    </source>
</reference>
<sequence length="56" mass="6138">MVKKGTAVKKTLIEQSKQQKGKSLVKTVILRQSLHLAKSTANYTSISNLANQCHNA</sequence>
<dbReference type="EMBL" id="GGEC01061392">
    <property type="protein sequence ID" value="MBX41876.1"/>
    <property type="molecule type" value="Transcribed_RNA"/>
</dbReference>
<proteinExistence type="predicted"/>
<organism evidence="1">
    <name type="scientific">Rhizophora mucronata</name>
    <name type="common">Asiatic mangrove</name>
    <dbReference type="NCBI Taxonomy" id="61149"/>
    <lineage>
        <taxon>Eukaryota</taxon>
        <taxon>Viridiplantae</taxon>
        <taxon>Streptophyta</taxon>
        <taxon>Embryophyta</taxon>
        <taxon>Tracheophyta</taxon>
        <taxon>Spermatophyta</taxon>
        <taxon>Magnoliopsida</taxon>
        <taxon>eudicotyledons</taxon>
        <taxon>Gunneridae</taxon>
        <taxon>Pentapetalae</taxon>
        <taxon>rosids</taxon>
        <taxon>fabids</taxon>
        <taxon>Malpighiales</taxon>
        <taxon>Rhizophoraceae</taxon>
        <taxon>Rhizophora</taxon>
    </lineage>
</organism>
<accession>A0A2P2NHC8</accession>
<dbReference type="AlphaFoldDB" id="A0A2P2NHC8"/>